<dbReference type="Proteomes" id="UP000199072">
    <property type="component" value="Unassembled WGS sequence"/>
</dbReference>
<keyword evidence="2" id="KW-1185">Reference proteome</keyword>
<dbReference type="RefSeq" id="WP_091154162.1">
    <property type="nucleotide sequence ID" value="NZ_FNAI01000015.1"/>
</dbReference>
<dbReference type="OrthoDB" id="794869at2"/>
<proteinExistence type="predicted"/>
<dbReference type="EMBL" id="FNAI01000015">
    <property type="protein sequence ID" value="SDF26840.1"/>
    <property type="molecule type" value="Genomic_DNA"/>
</dbReference>
<gene>
    <name evidence="1" type="ORF">SAMN05216464_11569</name>
</gene>
<evidence type="ECO:0000313" key="1">
    <source>
        <dbReference type="EMBL" id="SDF26840.1"/>
    </source>
</evidence>
<sequence>MGIFKRFFSRKPRWNGTPETYLAMIMELQTMNNDVYSVGEVLQLGEIMQKVINVELSPYQDFSDLLARAVPDFTQVKSMREQLEKHRGRLI</sequence>
<reference evidence="1 2" key="1">
    <citation type="submission" date="2016-10" db="EMBL/GenBank/DDBJ databases">
        <authorList>
            <person name="de Groot N.N."/>
        </authorList>
    </citation>
    <scope>NUCLEOTIDE SEQUENCE [LARGE SCALE GENOMIC DNA]</scope>
    <source>
        <strain evidence="1 2">47C3B</strain>
    </source>
</reference>
<dbReference type="AlphaFoldDB" id="A0A1G7JPG2"/>
<evidence type="ECO:0000313" key="2">
    <source>
        <dbReference type="Proteomes" id="UP000199072"/>
    </source>
</evidence>
<organism evidence="1 2">
    <name type="scientific">Mucilaginibacter pineti</name>
    <dbReference type="NCBI Taxonomy" id="1391627"/>
    <lineage>
        <taxon>Bacteria</taxon>
        <taxon>Pseudomonadati</taxon>
        <taxon>Bacteroidota</taxon>
        <taxon>Sphingobacteriia</taxon>
        <taxon>Sphingobacteriales</taxon>
        <taxon>Sphingobacteriaceae</taxon>
        <taxon>Mucilaginibacter</taxon>
    </lineage>
</organism>
<protein>
    <submittedName>
        <fullName evidence="1">Uncharacterized protein</fullName>
    </submittedName>
</protein>
<name>A0A1G7JPG2_9SPHI</name>
<accession>A0A1G7JPG2</accession>